<dbReference type="InterPro" id="IPR036388">
    <property type="entry name" value="WH-like_DNA-bd_sf"/>
</dbReference>
<organism evidence="2 3">
    <name type="scientific">Amycolatopsis vastitatis</name>
    <dbReference type="NCBI Taxonomy" id="1905142"/>
    <lineage>
        <taxon>Bacteria</taxon>
        <taxon>Bacillati</taxon>
        <taxon>Actinomycetota</taxon>
        <taxon>Actinomycetes</taxon>
        <taxon>Pseudonocardiales</taxon>
        <taxon>Pseudonocardiaceae</taxon>
        <taxon>Amycolatopsis</taxon>
    </lineage>
</organism>
<feature type="domain" description="HTH marR-type" evidence="1">
    <location>
        <begin position="1"/>
        <end position="137"/>
    </location>
</feature>
<keyword evidence="3" id="KW-1185">Reference proteome</keyword>
<dbReference type="GO" id="GO:0006950">
    <property type="term" value="P:response to stress"/>
    <property type="evidence" value="ECO:0007669"/>
    <property type="project" value="TreeGrafter"/>
</dbReference>
<dbReference type="RefSeq" id="WP_093947101.1">
    <property type="nucleotide sequence ID" value="NZ_NMUL01000007.1"/>
</dbReference>
<dbReference type="PROSITE" id="PS50995">
    <property type="entry name" value="HTH_MARR_2"/>
    <property type="match status" value="1"/>
</dbReference>
<evidence type="ECO:0000313" key="3">
    <source>
        <dbReference type="Proteomes" id="UP000215199"/>
    </source>
</evidence>
<dbReference type="OrthoDB" id="9806864at2"/>
<reference evidence="3" key="1">
    <citation type="submission" date="2017-07" db="EMBL/GenBank/DDBJ databases">
        <title>Comparative genome mining reveals phylogenetic distribution patterns of secondary metabolites in Amycolatopsis.</title>
        <authorList>
            <person name="Adamek M."/>
            <person name="Alanjary M."/>
            <person name="Sales-Ortells H."/>
            <person name="Goodfellow M."/>
            <person name="Bull A.T."/>
            <person name="Kalinowski J."/>
            <person name="Ziemert N."/>
        </authorList>
    </citation>
    <scope>NUCLEOTIDE SEQUENCE [LARGE SCALE GENOMIC DNA]</scope>
    <source>
        <strain evidence="3">H5</strain>
    </source>
</reference>
<dbReference type="EMBL" id="NMUL01000007">
    <property type="protein sequence ID" value="OXM69778.1"/>
    <property type="molecule type" value="Genomic_DNA"/>
</dbReference>
<dbReference type="GO" id="GO:0003700">
    <property type="term" value="F:DNA-binding transcription factor activity"/>
    <property type="evidence" value="ECO:0007669"/>
    <property type="project" value="InterPro"/>
</dbReference>
<dbReference type="SMART" id="SM00347">
    <property type="entry name" value="HTH_MARR"/>
    <property type="match status" value="1"/>
</dbReference>
<dbReference type="PANTHER" id="PTHR33164:SF57">
    <property type="entry name" value="MARR-FAMILY TRANSCRIPTIONAL REGULATOR"/>
    <property type="match status" value="1"/>
</dbReference>
<evidence type="ECO:0000313" key="2">
    <source>
        <dbReference type="EMBL" id="OXM69778.1"/>
    </source>
</evidence>
<proteinExistence type="predicted"/>
<accession>A0A229TF35</accession>
<comment type="caution">
    <text evidence="2">The sequence shown here is derived from an EMBL/GenBank/DDBJ whole genome shotgun (WGS) entry which is preliminary data.</text>
</comment>
<dbReference type="AlphaFoldDB" id="A0A229TF35"/>
<dbReference type="PANTHER" id="PTHR33164">
    <property type="entry name" value="TRANSCRIPTIONAL REGULATOR, MARR FAMILY"/>
    <property type="match status" value="1"/>
</dbReference>
<dbReference type="Pfam" id="PF12802">
    <property type="entry name" value="MarR_2"/>
    <property type="match status" value="1"/>
</dbReference>
<dbReference type="Proteomes" id="UP000215199">
    <property type="component" value="Unassembled WGS sequence"/>
</dbReference>
<evidence type="ECO:0000259" key="1">
    <source>
        <dbReference type="PROSITE" id="PS50995"/>
    </source>
</evidence>
<protein>
    <recommendedName>
        <fullName evidence="1">HTH marR-type domain-containing protein</fullName>
    </recommendedName>
</protein>
<dbReference type="SUPFAM" id="SSF46785">
    <property type="entry name" value="Winged helix' DNA-binding domain"/>
    <property type="match status" value="1"/>
</dbReference>
<dbReference type="InterPro" id="IPR039422">
    <property type="entry name" value="MarR/SlyA-like"/>
</dbReference>
<sequence length="156" mass="17887">MDATTDRFWDLFQALSFIRQQSRALSRTETELDGVSIGLLSLAAQRAHLRPSEVAEELQLHRSMVSRHLQALESAGAIRLVADPDDGRSWRVEVLPAGFAQLREFREAIVRIYGELLDDWTPEDVARLTTLLTRLGESMARRPRPRRPARVRRERS</sequence>
<gene>
    <name evidence="2" type="ORF">CF165_09760</name>
</gene>
<dbReference type="Gene3D" id="1.10.10.10">
    <property type="entry name" value="Winged helix-like DNA-binding domain superfamily/Winged helix DNA-binding domain"/>
    <property type="match status" value="1"/>
</dbReference>
<name>A0A229TF35_9PSEU</name>
<dbReference type="InterPro" id="IPR000835">
    <property type="entry name" value="HTH_MarR-typ"/>
</dbReference>
<dbReference type="PRINTS" id="PR00598">
    <property type="entry name" value="HTHMARR"/>
</dbReference>
<dbReference type="InterPro" id="IPR036390">
    <property type="entry name" value="WH_DNA-bd_sf"/>
</dbReference>